<dbReference type="Gene3D" id="2.60.40.1260">
    <property type="entry name" value="Lamin Tail domain"/>
    <property type="match status" value="1"/>
</dbReference>
<reference evidence="5 6" key="1">
    <citation type="submission" date="2024-04" db="EMBL/GenBank/DDBJ databases">
        <title>Genome sequencing and assembly of rice foliar adapted Chryseobacterium endophyticum OsEnb-ALM-A6.</title>
        <authorList>
            <person name="Kumar S."/>
            <person name="Javed M."/>
            <person name="Chouhan V."/>
            <person name="Charishma K."/>
            <person name="Patel A."/>
            <person name="Kumar M."/>
            <person name="Sahu K.P."/>
            <person name="Kumar A."/>
        </authorList>
    </citation>
    <scope>NUCLEOTIDE SEQUENCE [LARGE SCALE GENOMIC DNA]</scope>
    <source>
        <strain evidence="5 6">OsEnb-ALM-A6</strain>
    </source>
</reference>
<feature type="region of interest" description="Disordered" evidence="2">
    <location>
        <begin position="625"/>
        <end position="658"/>
    </location>
</feature>
<dbReference type="InterPro" id="IPR001322">
    <property type="entry name" value="Lamin_tail_dom"/>
</dbReference>
<protein>
    <submittedName>
        <fullName evidence="5">Lamin tail domain-containing protein</fullName>
    </submittedName>
</protein>
<gene>
    <name evidence="5" type="ORF">AAFP95_21150</name>
</gene>
<dbReference type="Pfam" id="PF00932">
    <property type="entry name" value="LTD"/>
    <property type="match status" value="1"/>
</dbReference>
<proteinExistence type="predicted"/>
<dbReference type="Proteomes" id="UP001463665">
    <property type="component" value="Chromosome"/>
</dbReference>
<dbReference type="InterPro" id="IPR036415">
    <property type="entry name" value="Lamin_tail_dom_sf"/>
</dbReference>
<dbReference type="NCBIfam" id="TIGR04183">
    <property type="entry name" value="Por_Secre_tail"/>
    <property type="match status" value="1"/>
</dbReference>
<evidence type="ECO:0000256" key="3">
    <source>
        <dbReference type="SAM" id="SignalP"/>
    </source>
</evidence>
<evidence type="ECO:0000256" key="1">
    <source>
        <dbReference type="ARBA" id="ARBA00022729"/>
    </source>
</evidence>
<name>A0AAU6WME0_9FLAO</name>
<dbReference type="InterPro" id="IPR026444">
    <property type="entry name" value="Secre_tail"/>
</dbReference>
<sequence length="1185" mass="125369">MNLTLQKLSKMLMAFLMALFSVWGWGQTTVSTSFGSQNGNIGSDNTITYQTTQDNPSYQSPIRIYSGEYLKINASSGVNIVSIKITYETSAYYNISNTYNAGTSSSSASVVTQSNTSSSPNRVFTFNASSNIRYFTFTSGSQVRLTSVVVQYISNCSAPSITSQPVATTVTAPSTAQFSVAGSGTNLTYKWQKSTNNGTSWNDITTTDGSGMSSNTYTTPSTTTSMSGNLYRAIVYSGTCSTTTDTALLTVNPNTSPSISVTSSSLSGFTYEAGNGPSTTQNFTVTGNYLTNNVDIITANNNYEFSTANNGTYTTSLSLIPSAGSVNQAVYVRLKAGLQVGTYADAGDVAVIGSNGAADKNITLSGNVTAPVPIINTSTNSLTGFNYLKDNGPSAEQTFTVSGNNLSNDIIITAPTHYEIAANSNTTFSNSITLSQINGNVSVQTIKVRLKSNFGIGSYNENITISSGAVSQPISVKGYVSSPVVISQVYGGGGNSGAPLKNDFVELYNKSNKPVSLSGYYLHYSSTSFSNSSFTQLPDFILLPGQYYLIKQSGGSNGQDFTADVTGNIAMSNSTGKVALTSSSTAPSGSSDSSVIDFVGYGNNVTDYLGSGGTATLSNTKAAFRKNNGSTDTRDNANDFDASGAPSPRNTTSPANISDTNLVVWNGSSWTGTPSSTTDVYITGDYNQPNLGSIKDLFVYSGKSLTVNSLVGTNNVINNGNIVVNDGGNFVQIVGGTYTAGTGASFVANRNSTSVTNKYAFWSSPVANQNLFTAYANGSSSTAPLYVMSYDPVTNLYPTIANNNANFTNNAGKGYSVKVPATNASLVFGGASQVPNNGTINVALSNAGDGYNLIGNPYPSNVNLTDFYTANNSAIEPTLWFWDNTTGNVTTQTGNTSVNVGFATFNAQSGTWTEAPNTQSYGSASLNSLGSFAKISQGFIVKSINGTAATFTNAMRTSAAAVTTNKNVNALEGKYWIRLNTSYGNTFTQAITYNQGASDAYDGYDSRAMGMGSDAFYSLAGTEKLVIQGRAPFQINDVVPLGNKHFENGDFTISLSHKEGLFTNGQPIYLHDKQTGTYTNLQSGNYTFAANAGDFTNRFEIVYKLNVLSTNEAEKKSFEVYRDGEDFVVRNHHNIQSVEVFDAAGRKIQHISANSKSVIIKLQIKGVYILKAVSGGKQFTQKIIK</sequence>
<dbReference type="SUPFAM" id="SSF74853">
    <property type="entry name" value="Lamin A/C globular tail domain"/>
    <property type="match status" value="1"/>
</dbReference>
<dbReference type="RefSeq" id="WP_345766397.1">
    <property type="nucleotide sequence ID" value="NZ_CP154834.1"/>
</dbReference>
<feature type="domain" description="LTD" evidence="4">
    <location>
        <begin position="468"/>
        <end position="603"/>
    </location>
</feature>
<evidence type="ECO:0000259" key="4">
    <source>
        <dbReference type="PROSITE" id="PS51841"/>
    </source>
</evidence>
<evidence type="ECO:0000313" key="5">
    <source>
        <dbReference type="EMBL" id="XAO74132.1"/>
    </source>
</evidence>
<keyword evidence="1 3" id="KW-0732">Signal</keyword>
<evidence type="ECO:0000313" key="6">
    <source>
        <dbReference type="Proteomes" id="UP001463665"/>
    </source>
</evidence>
<evidence type="ECO:0000256" key="2">
    <source>
        <dbReference type="SAM" id="MobiDB-lite"/>
    </source>
</evidence>
<keyword evidence="6" id="KW-1185">Reference proteome</keyword>
<feature type="compositionally biased region" description="Polar residues" evidence="2">
    <location>
        <begin position="648"/>
        <end position="658"/>
    </location>
</feature>
<dbReference type="PROSITE" id="PS51841">
    <property type="entry name" value="LTD"/>
    <property type="match status" value="1"/>
</dbReference>
<accession>A0AAU6WME0</accession>
<dbReference type="EMBL" id="CP154834">
    <property type="protein sequence ID" value="XAO74132.1"/>
    <property type="molecule type" value="Genomic_DNA"/>
</dbReference>
<dbReference type="AlphaFoldDB" id="A0AAU6WME0"/>
<feature type="signal peptide" evidence="3">
    <location>
        <begin position="1"/>
        <end position="26"/>
    </location>
</feature>
<organism evidence="5 6">
    <name type="scientific">Chryseobacterium endophyticum</name>
    <dbReference type="NCBI Taxonomy" id="1854762"/>
    <lineage>
        <taxon>Bacteria</taxon>
        <taxon>Pseudomonadati</taxon>
        <taxon>Bacteroidota</taxon>
        <taxon>Flavobacteriia</taxon>
        <taxon>Flavobacteriales</taxon>
        <taxon>Weeksellaceae</taxon>
        <taxon>Chryseobacterium group</taxon>
        <taxon>Chryseobacterium</taxon>
    </lineage>
</organism>
<feature type="chain" id="PRO_5043783750" evidence="3">
    <location>
        <begin position="27"/>
        <end position="1185"/>
    </location>
</feature>